<name>A0A4S3JWH7_9EURO</name>
<dbReference type="EMBL" id="SOSA01000010">
    <property type="protein sequence ID" value="THC99839.1"/>
    <property type="molecule type" value="Genomic_DNA"/>
</dbReference>
<proteinExistence type="predicted"/>
<accession>A0A4S3JWH7</accession>
<evidence type="ECO:0000313" key="1">
    <source>
        <dbReference type="EMBL" id="THC99839.1"/>
    </source>
</evidence>
<dbReference type="AlphaFoldDB" id="A0A4S3JWH7"/>
<organism evidence="1 2">
    <name type="scientific">Aspergillus tanneri</name>
    <dbReference type="NCBI Taxonomy" id="1220188"/>
    <lineage>
        <taxon>Eukaryota</taxon>
        <taxon>Fungi</taxon>
        <taxon>Dikarya</taxon>
        <taxon>Ascomycota</taxon>
        <taxon>Pezizomycotina</taxon>
        <taxon>Eurotiomycetes</taxon>
        <taxon>Eurotiomycetidae</taxon>
        <taxon>Eurotiales</taxon>
        <taxon>Aspergillaceae</taxon>
        <taxon>Aspergillus</taxon>
        <taxon>Aspergillus subgen. Circumdati</taxon>
    </lineage>
</organism>
<gene>
    <name evidence="1" type="ORF">EYZ11_000651</name>
</gene>
<comment type="caution">
    <text evidence="1">The sequence shown here is derived from an EMBL/GenBank/DDBJ whole genome shotgun (WGS) entry which is preliminary data.</text>
</comment>
<dbReference type="Proteomes" id="UP000308092">
    <property type="component" value="Unassembled WGS sequence"/>
</dbReference>
<evidence type="ECO:0000313" key="2">
    <source>
        <dbReference type="Proteomes" id="UP000308092"/>
    </source>
</evidence>
<sequence length="72" mass="8052">MWYPELRIFDNMACVRRTVPSELAELSSWMLSLGPAHFDPPPLTGDTTPSGLLMGSSSVINHMTFDFYAETD</sequence>
<keyword evidence="2" id="KW-1185">Reference proteome</keyword>
<dbReference type="VEuPathDB" id="FungiDB:EYZ11_000651"/>
<reference evidence="1 2" key="1">
    <citation type="submission" date="2019-03" db="EMBL/GenBank/DDBJ databases">
        <title>The genome sequence of a newly discovered highly antifungal drug resistant Aspergillus species, Aspergillus tanneri NIH 1004.</title>
        <authorList>
            <person name="Mounaud S."/>
            <person name="Singh I."/>
            <person name="Joardar V."/>
            <person name="Pakala S."/>
            <person name="Pakala S."/>
            <person name="Venepally P."/>
            <person name="Hoover J."/>
            <person name="Nierman W."/>
            <person name="Chung J."/>
            <person name="Losada L."/>
        </authorList>
    </citation>
    <scope>NUCLEOTIDE SEQUENCE [LARGE SCALE GENOMIC DNA]</scope>
    <source>
        <strain evidence="1 2">NIH1004</strain>
    </source>
</reference>
<protein>
    <submittedName>
        <fullName evidence="1">Uncharacterized protein</fullName>
    </submittedName>
</protein>